<evidence type="ECO:0000313" key="2">
    <source>
        <dbReference type="EMBL" id="KRY32990.1"/>
    </source>
</evidence>
<reference evidence="2 3" key="1">
    <citation type="submission" date="2015-01" db="EMBL/GenBank/DDBJ databases">
        <title>Evolution of Trichinella species and genotypes.</title>
        <authorList>
            <person name="Korhonen P.K."/>
            <person name="Edoardo P."/>
            <person name="Giuseppe L.R."/>
            <person name="Gasser R.B."/>
        </authorList>
    </citation>
    <scope>NUCLEOTIDE SEQUENCE [LARGE SCALE GENOMIC DNA]</scope>
    <source>
        <strain evidence="2">ISS3</strain>
    </source>
</reference>
<proteinExistence type="predicted"/>
<name>A0A0V1B7M3_TRISP</name>
<dbReference type="Proteomes" id="UP000054776">
    <property type="component" value="Unassembled WGS sequence"/>
</dbReference>
<organism evidence="2 3">
    <name type="scientific">Trichinella spiralis</name>
    <name type="common">Trichina worm</name>
    <dbReference type="NCBI Taxonomy" id="6334"/>
    <lineage>
        <taxon>Eukaryota</taxon>
        <taxon>Metazoa</taxon>
        <taxon>Ecdysozoa</taxon>
        <taxon>Nematoda</taxon>
        <taxon>Enoplea</taxon>
        <taxon>Dorylaimia</taxon>
        <taxon>Trichinellida</taxon>
        <taxon>Trichinellidae</taxon>
        <taxon>Trichinella</taxon>
    </lineage>
</organism>
<feature type="compositionally biased region" description="Polar residues" evidence="1">
    <location>
        <begin position="62"/>
        <end position="74"/>
    </location>
</feature>
<feature type="compositionally biased region" description="Basic residues" evidence="1">
    <location>
        <begin position="97"/>
        <end position="113"/>
    </location>
</feature>
<dbReference type="AlphaFoldDB" id="A0A0V1B7M3"/>
<protein>
    <submittedName>
        <fullName evidence="2">Uncharacterized protein</fullName>
    </submittedName>
</protein>
<comment type="caution">
    <text evidence="2">The sequence shown here is derived from an EMBL/GenBank/DDBJ whole genome shotgun (WGS) entry which is preliminary data.</text>
</comment>
<dbReference type="InParanoid" id="A0A0V1B7M3"/>
<gene>
    <name evidence="2" type="ORF">T01_4673</name>
</gene>
<dbReference type="EMBL" id="JYDH01000089">
    <property type="protein sequence ID" value="KRY32990.1"/>
    <property type="molecule type" value="Genomic_DNA"/>
</dbReference>
<evidence type="ECO:0000256" key="1">
    <source>
        <dbReference type="SAM" id="MobiDB-lite"/>
    </source>
</evidence>
<evidence type="ECO:0000313" key="3">
    <source>
        <dbReference type="Proteomes" id="UP000054776"/>
    </source>
</evidence>
<accession>A0A0V1B7M3</accession>
<feature type="region of interest" description="Disordered" evidence="1">
    <location>
        <begin position="47"/>
        <end position="113"/>
    </location>
</feature>
<feature type="compositionally biased region" description="Polar residues" evidence="1">
    <location>
        <begin position="82"/>
        <end position="94"/>
    </location>
</feature>
<sequence>MGPLDGNNHTTNCRRVLYACGAQVQICQTFVRQANESGLYDVDSSWPTECGHGNGQSEERTQSTAANRESVCNRNKQRHENSMITQTTAISTDFSVHRARGRRPQRVARSNRQ</sequence>
<keyword evidence="3" id="KW-1185">Reference proteome</keyword>
<dbReference type="OrthoDB" id="10438026at2759"/>